<protein>
    <submittedName>
        <fullName evidence="1">Uncharacterized protein</fullName>
    </submittedName>
</protein>
<name>A0ABV4FC73_BRAEL</name>
<reference evidence="1 2" key="1">
    <citation type="submission" date="2024-07" db="EMBL/GenBank/DDBJ databases">
        <title>Genomic Encyclopedia of Type Strains, Phase V (KMG-V): Genome sequencing to study the core and pangenomes of soil and plant-associated prokaryotes.</title>
        <authorList>
            <person name="Whitman W."/>
        </authorList>
    </citation>
    <scope>NUCLEOTIDE SEQUENCE [LARGE SCALE GENOMIC DNA]</scope>
    <source>
        <strain evidence="1 2">USDA 415</strain>
    </source>
</reference>
<comment type="caution">
    <text evidence="1">The sequence shown here is derived from an EMBL/GenBank/DDBJ whole genome shotgun (WGS) entry which is preliminary data.</text>
</comment>
<gene>
    <name evidence="1" type="ORF">ABIF29_007881</name>
</gene>
<evidence type="ECO:0000313" key="2">
    <source>
        <dbReference type="Proteomes" id="UP001565471"/>
    </source>
</evidence>
<dbReference type="EMBL" id="JBGBZA010000002">
    <property type="protein sequence ID" value="MEY9321082.1"/>
    <property type="molecule type" value="Genomic_DNA"/>
</dbReference>
<proteinExistence type="predicted"/>
<accession>A0ABV4FC73</accession>
<dbReference type="Proteomes" id="UP001565471">
    <property type="component" value="Unassembled WGS sequence"/>
</dbReference>
<organism evidence="1 2">
    <name type="scientific">Bradyrhizobium elkanii</name>
    <dbReference type="NCBI Taxonomy" id="29448"/>
    <lineage>
        <taxon>Bacteria</taxon>
        <taxon>Pseudomonadati</taxon>
        <taxon>Pseudomonadota</taxon>
        <taxon>Alphaproteobacteria</taxon>
        <taxon>Hyphomicrobiales</taxon>
        <taxon>Nitrobacteraceae</taxon>
        <taxon>Bradyrhizobium</taxon>
    </lineage>
</organism>
<keyword evidence="2" id="KW-1185">Reference proteome</keyword>
<sequence length="197" mass="21336">MRGRRPVAAPLRSERASSGALWRDMAGGKRFGSAKIRLCADPVADFQLQCSAFSDQSRILRISFDNHVKVGDRAIEQALACVSRHSSTECREIVGLQLNGTIKICDGTIEVALGRQSDAAIVDGDVIIRHQADRPIIILYGSVDLAIRSEDQTPIVVCSDELGEDPLTCLDYGGATSDRTIRQELGSARARVPVFVA</sequence>
<evidence type="ECO:0000313" key="1">
    <source>
        <dbReference type="EMBL" id="MEY9321082.1"/>
    </source>
</evidence>